<evidence type="ECO:0000313" key="3">
    <source>
        <dbReference type="Proteomes" id="UP000176772"/>
    </source>
</evidence>
<dbReference type="Proteomes" id="UP000176772">
    <property type="component" value="Unassembled WGS sequence"/>
</dbReference>
<gene>
    <name evidence="2" type="ORF">A2588_01810</name>
</gene>
<dbReference type="Pfam" id="PF05523">
    <property type="entry name" value="FdtA"/>
    <property type="match status" value="1"/>
</dbReference>
<evidence type="ECO:0000259" key="1">
    <source>
        <dbReference type="Pfam" id="PF05523"/>
    </source>
</evidence>
<feature type="domain" description="Sugar 3,4-ketoisomerase QdtA cupin" evidence="1">
    <location>
        <begin position="7"/>
        <end position="130"/>
    </location>
</feature>
<proteinExistence type="predicted"/>
<dbReference type="SUPFAM" id="SSF51182">
    <property type="entry name" value="RmlC-like cupins"/>
    <property type="match status" value="1"/>
</dbReference>
<accession>A0A1G2Q852</accession>
<dbReference type="InterPro" id="IPR011051">
    <property type="entry name" value="RmlC_Cupin_sf"/>
</dbReference>
<dbReference type="AlphaFoldDB" id="A0A1G2Q852"/>
<sequence length="131" mass="14802">MGEFSTFKLPVNTDARFSLIPLEIIEHVPFEVKRVYAIVDGKLPSGSHCHKVEQEVFFCVRGGTVAQIDEGSGMKDVVLKPGDAMYVGTYIWHHFEIWDPGSVVVAVSSTPYNPKREDYITDYEEFKNSTK</sequence>
<dbReference type="Gene3D" id="2.60.120.10">
    <property type="entry name" value="Jelly Rolls"/>
    <property type="match status" value="1"/>
</dbReference>
<dbReference type="InterPro" id="IPR014710">
    <property type="entry name" value="RmlC-like_jellyroll"/>
</dbReference>
<reference evidence="2 3" key="1">
    <citation type="journal article" date="2016" name="Nat. Commun.">
        <title>Thousands of microbial genomes shed light on interconnected biogeochemical processes in an aquifer system.</title>
        <authorList>
            <person name="Anantharaman K."/>
            <person name="Brown C.T."/>
            <person name="Hug L.A."/>
            <person name="Sharon I."/>
            <person name="Castelle C.J."/>
            <person name="Probst A.J."/>
            <person name="Thomas B.C."/>
            <person name="Singh A."/>
            <person name="Wilkins M.J."/>
            <person name="Karaoz U."/>
            <person name="Brodie E.L."/>
            <person name="Williams K.H."/>
            <person name="Hubbard S.S."/>
            <person name="Banfield J.F."/>
        </authorList>
    </citation>
    <scope>NUCLEOTIDE SEQUENCE [LARGE SCALE GENOMIC DNA]</scope>
</reference>
<dbReference type="EMBL" id="MHTF01000031">
    <property type="protein sequence ID" value="OHA56727.1"/>
    <property type="molecule type" value="Genomic_DNA"/>
</dbReference>
<comment type="caution">
    <text evidence="2">The sequence shown here is derived from an EMBL/GenBank/DDBJ whole genome shotgun (WGS) entry which is preliminary data.</text>
</comment>
<name>A0A1G2Q852_9BACT</name>
<evidence type="ECO:0000313" key="2">
    <source>
        <dbReference type="EMBL" id="OHA56727.1"/>
    </source>
</evidence>
<dbReference type="CDD" id="cd20292">
    <property type="entry name" value="cupin_QdtA-like"/>
    <property type="match status" value="1"/>
</dbReference>
<organism evidence="2 3">
    <name type="scientific">Candidatus Veblenbacteria bacterium RIFOXYD1_FULL_43_11</name>
    <dbReference type="NCBI Taxonomy" id="1802429"/>
    <lineage>
        <taxon>Bacteria</taxon>
        <taxon>Candidatus Vebleniibacteriota</taxon>
    </lineage>
</organism>
<protein>
    <recommendedName>
        <fullName evidence="1">Sugar 3,4-ketoisomerase QdtA cupin domain-containing protein</fullName>
    </recommendedName>
</protein>
<dbReference type="InterPro" id="IPR008894">
    <property type="entry name" value="QdtA_cupin_dom"/>
</dbReference>